<reference evidence="3 4" key="1">
    <citation type="submission" date="2020-08" db="EMBL/GenBank/DDBJ databases">
        <title>Genome public.</title>
        <authorList>
            <person name="Liu C."/>
            <person name="Sun Q."/>
        </authorList>
    </citation>
    <scope>NUCLEOTIDE SEQUENCE [LARGE SCALE GENOMIC DNA]</scope>
    <source>
        <strain evidence="3 4">NSJ-79</strain>
    </source>
</reference>
<keyword evidence="1" id="KW-0233">DNA recombination</keyword>
<keyword evidence="4" id="KW-1185">Reference proteome</keyword>
<evidence type="ECO:0000259" key="2">
    <source>
        <dbReference type="Pfam" id="PF00589"/>
    </source>
</evidence>
<dbReference type="InterPro" id="IPR002104">
    <property type="entry name" value="Integrase_catalytic"/>
</dbReference>
<comment type="caution">
    <text evidence="3">The sequence shown here is derived from an EMBL/GenBank/DDBJ whole genome shotgun (WGS) entry which is preliminary data.</text>
</comment>
<proteinExistence type="predicted"/>
<accession>A0ABR7DMZ6</accession>
<organism evidence="3 4">
    <name type="scientific">Parabacteroides hominis</name>
    <dbReference type="NCBI Taxonomy" id="2763057"/>
    <lineage>
        <taxon>Bacteria</taxon>
        <taxon>Pseudomonadati</taxon>
        <taxon>Bacteroidota</taxon>
        <taxon>Bacteroidia</taxon>
        <taxon>Bacteroidales</taxon>
        <taxon>Tannerellaceae</taxon>
        <taxon>Parabacteroides</taxon>
    </lineage>
</organism>
<dbReference type="InterPro" id="IPR050090">
    <property type="entry name" value="Tyrosine_recombinase_XerCD"/>
</dbReference>
<dbReference type="InterPro" id="IPR011010">
    <property type="entry name" value="DNA_brk_join_enz"/>
</dbReference>
<dbReference type="InterPro" id="IPR013762">
    <property type="entry name" value="Integrase-like_cat_sf"/>
</dbReference>
<gene>
    <name evidence="3" type="ORF">H8S65_08510</name>
</gene>
<evidence type="ECO:0000313" key="3">
    <source>
        <dbReference type="EMBL" id="MBC5632806.1"/>
    </source>
</evidence>
<evidence type="ECO:0000313" key="4">
    <source>
        <dbReference type="Proteomes" id="UP000651475"/>
    </source>
</evidence>
<dbReference type="RefSeq" id="WP_186929562.1">
    <property type="nucleotide sequence ID" value="NZ_JACOOJ010000011.1"/>
</dbReference>
<dbReference type="PANTHER" id="PTHR30349:SF64">
    <property type="entry name" value="PROPHAGE INTEGRASE INTD-RELATED"/>
    <property type="match status" value="1"/>
</dbReference>
<feature type="domain" description="Tyr recombinase" evidence="2">
    <location>
        <begin position="293"/>
        <end position="414"/>
    </location>
</feature>
<sequence length="438" mass="51206">MKEVKLYPTQKSGRLYVRISYQGVYKDIPTDKYVFQHDIDKSCKWISNKSKNKRELENTIKPIISQCQDVIENLEERSINFTAQLIKDEYYARIGGTVDKTSLIINGINQKINELVNKKRFRNGRCRTSFNTSKIYGTLKNQFISFCQYINRDVNTFSCAQLDNKILQEFFLFLKKHDERKKNKGTAHVLIGKFKSIFREMKNNGNTCINLDLWDNLPAPSKEVSRDLIVLSVFQMYQIINYTPQTTRNGKKANLFLRQLYLDAFAFSYFCNGVAPVDLIYLKRSDIVNGKINPERWKTSGGKKEQRQTVILKPEALKIIEKYSKISKNDFVFPIIDKYDTVEEQEYFEVYFTQNTSLYIKSLCKKLGFPVVSFYGARHAFATHAINAGIDAVRLALMMGTSVDMIKKTYFRYTDEQKELDNQMIMEYQRKQLELELA</sequence>
<dbReference type="EMBL" id="JACOOJ010000011">
    <property type="protein sequence ID" value="MBC5632806.1"/>
    <property type="molecule type" value="Genomic_DNA"/>
</dbReference>
<dbReference type="PANTHER" id="PTHR30349">
    <property type="entry name" value="PHAGE INTEGRASE-RELATED"/>
    <property type="match status" value="1"/>
</dbReference>
<dbReference type="Gene3D" id="1.10.443.10">
    <property type="entry name" value="Intergrase catalytic core"/>
    <property type="match status" value="1"/>
</dbReference>
<protein>
    <recommendedName>
        <fullName evidence="2">Tyr recombinase domain-containing protein</fullName>
    </recommendedName>
</protein>
<dbReference type="Pfam" id="PF00589">
    <property type="entry name" value="Phage_integrase"/>
    <property type="match status" value="1"/>
</dbReference>
<name>A0ABR7DMZ6_9BACT</name>
<dbReference type="SUPFAM" id="SSF56349">
    <property type="entry name" value="DNA breaking-rejoining enzymes"/>
    <property type="match status" value="1"/>
</dbReference>
<evidence type="ECO:0000256" key="1">
    <source>
        <dbReference type="ARBA" id="ARBA00023172"/>
    </source>
</evidence>
<dbReference type="Proteomes" id="UP000651475">
    <property type="component" value="Unassembled WGS sequence"/>
</dbReference>